<dbReference type="EMBL" id="PJNB01000001">
    <property type="protein sequence ID" value="PKW16051.1"/>
    <property type="molecule type" value="Genomic_DNA"/>
</dbReference>
<dbReference type="InterPro" id="IPR016938">
    <property type="entry name" value="UPF0317"/>
</dbReference>
<dbReference type="InterPro" id="IPR009906">
    <property type="entry name" value="D-Glu_cyclase"/>
</dbReference>
<evidence type="ECO:0000313" key="4">
    <source>
        <dbReference type="Proteomes" id="UP000233786"/>
    </source>
</evidence>
<evidence type="ECO:0000256" key="2">
    <source>
        <dbReference type="ARBA" id="ARBA00023239"/>
    </source>
</evidence>
<dbReference type="RefSeq" id="WP_010696375.1">
    <property type="nucleotide sequence ID" value="NZ_CP061007.1"/>
</dbReference>
<dbReference type="NCBIfam" id="NF003969">
    <property type="entry name" value="PRK05463.1"/>
    <property type="match status" value="1"/>
</dbReference>
<dbReference type="STRING" id="994479.GCA_000194155_03374"/>
<dbReference type="PANTHER" id="PTHR32022">
    <property type="entry name" value="D-GLUTAMATE CYCLASE, MITOCHONDRIAL"/>
    <property type="match status" value="1"/>
</dbReference>
<dbReference type="Proteomes" id="UP000233786">
    <property type="component" value="Unassembled WGS sequence"/>
</dbReference>
<evidence type="ECO:0000256" key="1">
    <source>
        <dbReference type="ARBA" id="ARBA00007896"/>
    </source>
</evidence>
<name>A0A2N3XZK0_SACSN</name>
<protein>
    <submittedName>
        <fullName evidence="3">Uncharacterized protein YcsI (UPF0317 family)</fullName>
    </submittedName>
</protein>
<dbReference type="FunFam" id="3.30.2040.10:FF:000001">
    <property type="entry name" value="D-glutamate cyclase, mitochondrial"/>
    <property type="match status" value="1"/>
</dbReference>
<dbReference type="OrthoDB" id="149585at2"/>
<dbReference type="SUPFAM" id="SSF160920">
    <property type="entry name" value="PSTPO5379-like"/>
    <property type="match status" value="1"/>
</dbReference>
<proteinExistence type="inferred from homology"/>
<accession>A0A2N3XZK0</accession>
<reference evidence="3" key="1">
    <citation type="submission" date="2017-12" db="EMBL/GenBank/DDBJ databases">
        <title>Sequencing the genomes of 1000 Actinobacteria strains.</title>
        <authorList>
            <person name="Klenk H.-P."/>
        </authorList>
    </citation>
    <scope>NUCLEOTIDE SEQUENCE [LARGE SCALE GENOMIC DNA]</scope>
    <source>
        <strain evidence="3">DSM 44228</strain>
    </source>
</reference>
<dbReference type="Pfam" id="PF07286">
    <property type="entry name" value="D-Glu_cyclase"/>
    <property type="match status" value="1"/>
</dbReference>
<gene>
    <name evidence="3" type="ORF">A8926_3843</name>
</gene>
<dbReference type="PIRSF" id="PIRSF029755">
    <property type="entry name" value="UCP029755"/>
    <property type="match status" value="1"/>
</dbReference>
<organism evidence="3 4">
    <name type="scientific">Saccharopolyspora spinosa</name>
    <dbReference type="NCBI Taxonomy" id="60894"/>
    <lineage>
        <taxon>Bacteria</taxon>
        <taxon>Bacillati</taxon>
        <taxon>Actinomycetota</taxon>
        <taxon>Actinomycetes</taxon>
        <taxon>Pseudonocardiales</taxon>
        <taxon>Pseudonocardiaceae</taxon>
        <taxon>Saccharopolyspora</taxon>
    </lineage>
</organism>
<dbReference type="InterPro" id="IPR038021">
    <property type="entry name" value="Putative_hydro-lyase"/>
</dbReference>
<dbReference type="Gene3D" id="3.30.2040.10">
    <property type="entry name" value="PSTPO5379-like domain"/>
    <property type="match status" value="1"/>
</dbReference>
<dbReference type="PANTHER" id="PTHR32022:SF10">
    <property type="entry name" value="D-GLUTAMATE CYCLASE, MITOCHONDRIAL"/>
    <property type="match status" value="1"/>
</dbReference>
<comment type="similarity">
    <text evidence="1">Belongs to the D-glutamate cyclase family.</text>
</comment>
<dbReference type="GO" id="GO:0016829">
    <property type="term" value="F:lyase activity"/>
    <property type="evidence" value="ECO:0007669"/>
    <property type="project" value="UniProtKB-KW"/>
</dbReference>
<keyword evidence="4" id="KW-1185">Reference proteome</keyword>
<comment type="caution">
    <text evidence="3">The sequence shown here is derived from an EMBL/GenBank/DDBJ whole genome shotgun (WGS) entry which is preliminary data.</text>
</comment>
<keyword evidence="2" id="KW-0456">Lyase</keyword>
<dbReference type="AlphaFoldDB" id="A0A2N3XZK0"/>
<sequence>MSAPASPQELRKLIAASSWTGPTAGVLDGYQQANLAVVPRDLAFDFLLYCNRNPKPCPVVAVTDPGDPVIRLGRTEADLRTTLPRYRVWQRGELVAEPTDITAYWRDDSVGFLLGCSHTWEGPLRTAGVPVPHAADSMAPPVYVTDRPTHPAGRLSGPLVVSMRALPGHLVARAVEVTARYPTGHGAPVHIGDPAGLGIADLSTPDFGPPPRLEPGTVPMFWACGVTPQLVLPNSGAEYVITHYAGHMFIFDHHVDETP</sequence>
<evidence type="ECO:0000313" key="3">
    <source>
        <dbReference type="EMBL" id="PKW16051.1"/>
    </source>
</evidence>
<dbReference type="Gene3D" id="3.40.1640.10">
    <property type="entry name" value="PSTPO5379-like"/>
    <property type="match status" value="1"/>
</dbReference>